<name>W3VQR7_MOEAP</name>
<accession>W3VQR7</accession>
<dbReference type="AlphaFoldDB" id="W3VQR7"/>
<dbReference type="HOGENOM" id="CLU_561540_0_0_1"/>
<feature type="region of interest" description="Disordered" evidence="1">
    <location>
        <begin position="271"/>
        <end position="298"/>
    </location>
</feature>
<evidence type="ECO:0000256" key="1">
    <source>
        <dbReference type="SAM" id="MobiDB-lite"/>
    </source>
</evidence>
<protein>
    <submittedName>
        <fullName evidence="2">Uncharacterized protein</fullName>
    </submittedName>
</protein>
<keyword evidence="3" id="KW-1185">Reference proteome</keyword>
<comment type="caution">
    <text evidence="2">The sequence shown here is derived from an EMBL/GenBank/DDBJ whole genome shotgun (WGS) entry which is preliminary data.</text>
</comment>
<organism evidence="2 3">
    <name type="scientific">Moesziomyces aphidis</name>
    <name type="common">Pseudozyma aphidis</name>
    <dbReference type="NCBI Taxonomy" id="84754"/>
    <lineage>
        <taxon>Eukaryota</taxon>
        <taxon>Fungi</taxon>
        <taxon>Dikarya</taxon>
        <taxon>Basidiomycota</taxon>
        <taxon>Ustilaginomycotina</taxon>
        <taxon>Ustilaginomycetes</taxon>
        <taxon>Ustilaginales</taxon>
        <taxon>Ustilaginaceae</taxon>
        <taxon>Moesziomyces</taxon>
    </lineage>
</organism>
<dbReference type="EMBL" id="AWNI01000008">
    <property type="protein sequence ID" value="ETS63795.1"/>
    <property type="molecule type" value="Genomic_DNA"/>
</dbReference>
<feature type="region of interest" description="Disordered" evidence="1">
    <location>
        <begin position="133"/>
        <end position="168"/>
    </location>
</feature>
<evidence type="ECO:0000313" key="3">
    <source>
        <dbReference type="Proteomes" id="UP000019462"/>
    </source>
</evidence>
<feature type="compositionally biased region" description="Basic and acidic residues" evidence="1">
    <location>
        <begin position="274"/>
        <end position="283"/>
    </location>
</feature>
<dbReference type="Proteomes" id="UP000019462">
    <property type="component" value="Unassembled WGS sequence"/>
</dbReference>
<dbReference type="OrthoDB" id="10484434at2759"/>
<sequence length="486" mass="52709">MDGIMHLIVASPDLRSQPRGLEQLPSSDQLSFCSAVTPLHWQRRPDRRNGPRFDPAGLLRGRRHARRALSLFAGSGPLGPIARRTRDTVASQPVLYRAGAGLPALRSEPTRLTFVEILPTALTRPLAGLTTGALSSRVAPGRASRRNPKQEIFRQSRFSTHESSVPYRLRPSLTEDASESEPTLHTVSDLFASSLRPETDVLQPAGGSGKLRVALGLSLALLHHPTWSTLPDEDHCWLHRRCRSARNASKENVGSALRTLDLLSVLLNVPKRVSGPDDPDRRRAVNPSSRMSPHNGKEFRSTALLCDRPLSVSARALDASVSSRAVSLAVTTVSDPSHPIQGSWAASRPNVGKCPSQAHSTASLSHLRHRPNLSEVVPLVVSNSTPDMQSSCDEQTGVAVCQSRRSNLRYQAAEAQSRAGIRRKHMALERFDSKTAALHRNSGWEAGLVLVCTSPPPEGVAVGPADDDWSTVQHVETLEKAAIGTT</sequence>
<reference evidence="2 3" key="1">
    <citation type="journal article" date="2014" name="Genome Announc.">
        <title>Genome sequence of the basidiomycetous fungus Pseudozyma aphidis DSM70725, an efficient producer of biosurfactant mannosylerythritol lipids.</title>
        <authorList>
            <person name="Lorenz S."/>
            <person name="Guenther M."/>
            <person name="Grumaz C."/>
            <person name="Rupp S."/>
            <person name="Zibek S."/>
            <person name="Sohn K."/>
        </authorList>
    </citation>
    <scope>NUCLEOTIDE SEQUENCE [LARGE SCALE GENOMIC DNA]</scope>
    <source>
        <strain evidence="3">ATCC 32657 / CBS 517.83 / DSM 70725 / JCM 10318 / NBRC 10182 / NRRL Y-7954 / St-0401</strain>
    </source>
</reference>
<proteinExistence type="predicted"/>
<evidence type="ECO:0000313" key="2">
    <source>
        <dbReference type="EMBL" id="ETS63795.1"/>
    </source>
</evidence>
<gene>
    <name evidence="2" type="ORF">PaG_02113</name>
</gene>